<protein>
    <recommendedName>
        <fullName evidence="4">ICE2-domain-containing protein</fullName>
    </recommendedName>
</protein>
<dbReference type="GO" id="GO:0048309">
    <property type="term" value="P:endoplasmic reticulum inheritance"/>
    <property type="evidence" value="ECO:0007669"/>
    <property type="project" value="TreeGrafter"/>
</dbReference>
<dbReference type="Proteomes" id="UP000305067">
    <property type="component" value="Unassembled WGS sequence"/>
</dbReference>
<dbReference type="GO" id="GO:0032541">
    <property type="term" value="C:cortical endoplasmic reticulum"/>
    <property type="evidence" value="ECO:0007669"/>
    <property type="project" value="TreeGrafter"/>
</dbReference>
<dbReference type="GO" id="GO:0000921">
    <property type="term" value="P:septin ring assembly"/>
    <property type="evidence" value="ECO:0007669"/>
    <property type="project" value="TreeGrafter"/>
</dbReference>
<keyword evidence="1" id="KW-0472">Membrane</keyword>
<feature type="transmembrane region" description="Helical" evidence="1">
    <location>
        <begin position="65"/>
        <end position="87"/>
    </location>
</feature>
<feature type="transmembrane region" description="Helical" evidence="1">
    <location>
        <begin position="189"/>
        <end position="209"/>
    </location>
</feature>
<dbReference type="AlphaFoldDB" id="A0A5C3Q9M4"/>
<dbReference type="STRING" id="1884261.A0A5C3Q9M4"/>
<feature type="transmembrane region" description="Helical" evidence="1">
    <location>
        <begin position="324"/>
        <end position="341"/>
    </location>
</feature>
<gene>
    <name evidence="2" type="ORF">BDV98DRAFT_606559</name>
</gene>
<dbReference type="PANTHER" id="PTHR31726:SF2">
    <property type="entry name" value="PROTEIN ICE2"/>
    <property type="match status" value="1"/>
</dbReference>
<feature type="transmembrane region" description="Helical" evidence="1">
    <location>
        <begin position="107"/>
        <end position="131"/>
    </location>
</feature>
<keyword evidence="1" id="KW-0812">Transmembrane</keyword>
<feature type="transmembrane region" description="Helical" evidence="1">
    <location>
        <begin position="34"/>
        <end position="58"/>
    </location>
</feature>
<organism evidence="2 3">
    <name type="scientific">Pterulicium gracile</name>
    <dbReference type="NCBI Taxonomy" id="1884261"/>
    <lineage>
        <taxon>Eukaryota</taxon>
        <taxon>Fungi</taxon>
        <taxon>Dikarya</taxon>
        <taxon>Basidiomycota</taxon>
        <taxon>Agaricomycotina</taxon>
        <taxon>Agaricomycetes</taxon>
        <taxon>Agaricomycetidae</taxon>
        <taxon>Agaricales</taxon>
        <taxon>Pleurotineae</taxon>
        <taxon>Pterulaceae</taxon>
        <taxon>Pterulicium</taxon>
    </lineage>
</organism>
<accession>A0A5C3Q9M4</accession>
<reference evidence="2 3" key="1">
    <citation type="journal article" date="2019" name="Nat. Ecol. Evol.">
        <title>Megaphylogeny resolves global patterns of mushroom evolution.</title>
        <authorList>
            <person name="Varga T."/>
            <person name="Krizsan K."/>
            <person name="Foldi C."/>
            <person name="Dima B."/>
            <person name="Sanchez-Garcia M."/>
            <person name="Sanchez-Ramirez S."/>
            <person name="Szollosi G.J."/>
            <person name="Szarkandi J.G."/>
            <person name="Papp V."/>
            <person name="Albert L."/>
            <person name="Andreopoulos W."/>
            <person name="Angelini C."/>
            <person name="Antonin V."/>
            <person name="Barry K.W."/>
            <person name="Bougher N.L."/>
            <person name="Buchanan P."/>
            <person name="Buyck B."/>
            <person name="Bense V."/>
            <person name="Catcheside P."/>
            <person name="Chovatia M."/>
            <person name="Cooper J."/>
            <person name="Damon W."/>
            <person name="Desjardin D."/>
            <person name="Finy P."/>
            <person name="Geml J."/>
            <person name="Haridas S."/>
            <person name="Hughes K."/>
            <person name="Justo A."/>
            <person name="Karasinski D."/>
            <person name="Kautmanova I."/>
            <person name="Kiss B."/>
            <person name="Kocsube S."/>
            <person name="Kotiranta H."/>
            <person name="LaButti K.M."/>
            <person name="Lechner B.E."/>
            <person name="Liimatainen K."/>
            <person name="Lipzen A."/>
            <person name="Lukacs Z."/>
            <person name="Mihaltcheva S."/>
            <person name="Morgado L.N."/>
            <person name="Niskanen T."/>
            <person name="Noordeloos M.E."/>
            <person name="Ohm R.A."/>
            <person name="Ortiz-Santana B."/>
            <person name="Ovrebo C."/>
            <person name="Racz N."/>
            <person name="Riley R."/>
            <person name="Savchenko A."/>
            <person name="Shiryaev A."/>
            <person name="Soop K."/>
            <person name="Spirin V."/>
            <person name="Szebenyi C."/>
            <person name="Tomsovsky M."/>
            <person name="Tulloss R.E."/>
            <person name="Uehling J."/>
            <person name="Grigoriev I.V."/>
            <person name="Vagvolgyi C."/>
            <person name="Papp T."/>
            <person name="Martin F.M."/>
            <person name="Miettinen O."/>
            <person name="Hibbett D.S."/>
            <person name="Nagy L.G."/>
        </authorList>
    </citation>
    <scope>NUCLEOTIDE SEQUENCE [LARGE SCALE GENOMIC DNA]</scope>
    <source>
        <strain evidence="2 3">CBS 309.79</strain>
    </source>
</reference>
<dbReference type="Pfam" id="PF08426">
    <property type="entry name" value="ICE2"/>
    <property type="match status" value="2"/>
</dbReference>
<dbReference type="PANTHER" id="PTHR31726">
    <property type="entry name" value="PROTEIN ICE2"/>
    <property type="match status" value="1"/>
</dbReference>
<dbReference type="GO" id="GO:0005789">
    <property type="term" value="C:endoplasmic reticulum membrane"/>
    <property type="evidence" value="ECO:0007669"/>
    <property type="project" value="TreeGrafter"/>
</dbReference>
<evidence type="ECO:0000313" key="2">
    <source>
        <dbReference type="EMBL" id="TFK98774.1"/>
    </source>
</evidence>
<dbReference type="EMBL" id="ML178837">
    <property type="protein sequence ID" value="TFK98774.1"/>
    <property type="molecule type" value="Genomic_DNA"/>
</dbReference>
<dbReference type="GO" id="GO:0097038">
    <property type="term" value="C:perinuclear endoplasmic reticulum"/>
    <property type="evidence" value="ECO:0007669"/>
    <property type="project" value="TreeGrafter"/>
</dbReference>
<dbReference type="OrthoDB" id="5577218at2759"/>
<feature type="transmembrane region" description="Helical" evidence="1">
    <location>
        <begin position="158"/>
        <end position="177"/>
    </location>
</feature>
<sequence>MSWLLWTFLSNASKLSSAFQILLVLPLTLATLTTPAFLLLSLLLSLQSIIHGTLFLVFNTPRARALLPILQLPVPFFLILVTFNTFSSNLTTIDSTPLWALNTTAHYWGKLLTFSGPAFITLEGICSLLVVQQVGKEAKKAVSGWGADPEGRGEVWQFGLLIATAVTYVGSAYWIVVSYPSAASSPLSSTLLGVAITALVFLTFIGFVLRRTNIVEASGMAMVLAYNLWLCGGVTKGVNSGPASQSYVPLSLLGNIVPHLQTLLNFVTRTLPKPVLIALSYRLAVLHLASRILPKLGAGAWEDEEGVDEGWDVRPTSTMTRIILTYRQFIFVAVYSHLLLLDTSSSIWWRWFNIFFTLLIWALELLVSPDEDEYVDIDGVEGRGWKVE</sequence>
<keyword evidence="1" id="KW-1133">Transmembrane helix</keyword>
<evidence type="ECO:0000313" key="3">
    <source>
        <dbReference type="Proteomes" id="UP000305067"/>
    </source>
</evidence>
<evidence type="ECO:0000256" key="1">
    <source>
        <dbReference type="SAM" id="Phobius"/>
    </source>
</evidence>
<proteinExistence type="predicted"/>
<dbReference type="InterPro" id="IPR013635">
    <property type="entry name" value="Ice2"/>
</dbReference>
<name>A0A5C3Q9M4_9AGAR</name>
<keyword evidence="3" id="KW-1185">Reference proteome</keyword>
<evidence type="ECO:0008006" key="4">
    <source>
        <dbReference type="Google" id="ProtNLM"/>
    </source>
</evidence>